<evidence type="ECO:0000256" key="3">
    <source>
        <dbReference type="ARBA" id="ARBA00022475"/>
    </source>
</evidence>
<keyword evidence="9" id="KW-1185">Reference proteome</keyword>
<proteinExistence type="inferred from homology"/>
<keyword evidence="6 7" id="KW-0472">Membrane</keyword>
<evidence type="ECO:0000256" key="7">
    <source>
        <dbReference type="SAM" id="Phobius"/>
    </source>
</evidence>
<evidence type="ECO:0000313" key="8">
    <source>
        <dbReference type="EMBL" id="KIL39848.1"/>
    </source>
</evidence>
<feature type="transmembrane region" description="Helical" evidence="7">
    <location>
        <begin position="6"/>
        <end position="22"/>
    </location>
</feature>
<evidence type="ECO:0000256" key="6">
    <source>
        <dbReference type="ARBA" id="ARBA00023136"/>
    </source>
</evidence>
<accession>A0ABR5AG94</accession>
<evidence type="ECO:0000256" key="4">
    <source>
        <dbReference type="ARBA" id="ARBA00022692"/>
    </source>
</evidence>
<organism evidence="8 9">
    <name type="scientific">Gordoniibacillus kamchatkensis</name>
    <dbReference type="NCBI Taxonomy" id="1590651"/>
    <lineage>
        <taxon>Bacteria</taxon>
        <taxon>Bacillati</taxon>
        <taxon>Bacillota</taxon>
        <taxon>Bacilli</taxon>
        <taxon>Bacillales</taxon>
        <taxon>Paenibacillaceae</taxon>
        <taxon>Gordoniibacillus</taxon>
    </lineage>
</organism>
<evidence type="ECO:0000313" key="9">
    <source>
        <dbReference type="Proteomes" id="UP000031967"/>
    </source>
</evidence>
<feature type="transmembrane region" description="Helical" evidence="7">
    <location>
        <begin position="29"/>
        <end position="48"/>
    </location>
</feature>
<sequence>MLSVIISIVIAIVIGYIGEALVKFSMPAGILGAMIAGFVGSWLGTLLLGSWGPVIAGFPVVPAIAGAALFVFLLGLIAKKL</sequence>
<feature type="transmembrane region" description="Helical" evidence="7">
    <location>
        <begin position="54"/>
        <end position="78"/>
    </location>
</feature>
<keyword evidence="5 7" id="KW-1133">Transmembrane helix</keyword>
<comment type="subcellular location">
    <subcellularLocation>
        <location evidence="1">Cell membrane</location>
        <topology evidence="1">Multi-pass membrane protein</topology>
    </subcellularLocation>
</comment>
<comment type="caution">
    <text evidence="8">The sequence shown here is derived from an EMBL/GenBank/DDBJ whole genome shotgun (WGS) entry which is preliminary data.</text>
</comment>
<dbReference type="RefSeq" id="WP_041048812.1">
    <property type="nucleotide sequence ID" value="NZ_JXAK01000030.1"/>
</dbReference>
<dbReference type="Pfam" id="PF04226">
    <property type="entry name" value="Transgly_assoc"/>
    <property type="match status" value="1"/>
</dbReference>
<evidence type="ECO:0000256" key="2">
    <source>
        <dbReference type="ARBA" id="ARBA00011006"/>
    </source>
</evidence>
<evidence type="ECO:0008006" key="10">
    <source>
        <dbReference type="Google" id="ProtNLM"/>
    </source>
</evidence>
<keyword evidence="4 7" id="KW-0812">Transmembrane</keyword>
<dbReference type="InterPro" id="IPR007341">
    <property type="entry name" value="Transgly_assoc"/>
</dbReference>
<gene>
    <name evidence="8" type="ORF">SD70_17450</name>
</gene>
<comment type="similarity">
    <text evidence="2">Belongs to the UPF0410 family.</text>
</comment>
<dbReference type="Proteomes" id="UP000031967">
    <property type="component" value="Unassembled WGS sequence"/>
</dbReference>
<evidence type="ECO:0000256" key="5">
    <source>
        <dbReference type="ARBA" id="ARBA00022989"/>
    </source>
</evidence>
<keyword evidence="3" id="KW-1003">Cell membrane</keyword>
<protein>
    <recommendedName>
        <fullName evidence="10">GlsB/YeaQ/YmgE family stress response membrane protein</fullName>
    </recommendedName>
</protein>
<reference evidence="8 9" key="1">
    <citation type="submission" date="2014-12" db="EMBL/GenBank/DDBJ databases">
        <title>Draft genome sequence of Paenibacillus kamchatkensis strain B-2647.</title>
        <authorList>
            <person name="Karlyshev A.V."/>
            <person name="Kudryashova E.B."/>
        </authorList>
    </citation>
    <scope>NUCLEOTIDE SEQUENCE [LARGE SCALE GENOMIC DNA]</scope>
    <source>
        <strain evidence="8 9">VKM B-2647</strain>
    </source>
</reference>
<name>A0ABR5AG94_9BACL</name>
<dbReference type="EMBL" id="JXAK01000030">
    <property type="protein sequence ID" value="KIL39848.1"/>
    <property type="molecule type" value="Genomic_DNA"/>
</dbReference>
<evidence type="ECO:0000256" key="1">
    <source>
        <dbReference type="ARBA" id="ARBA00004651"/>
    </source>
</evidence>